<evidence type="ECO:0000256" key="2">
    <source>
        <dbReference type="ARBA" id="ARBA00006676"/>
    </source>
</evidence>
<sequence length="307" mass="34302">MTAIRSGQRRTLDECFQVFKVIHQLVDTEEDILMVAKDVIKEFADDGVKYLELRSTPRAEPKTGLTKKRYVETIIGAIQQCKQEGVDIEVRFLVAIDRRNGSEVAMEMVKLAEDFMLSSDGVVVGLDLSGDPTVGHGRDLLPALQKAKSCGLKLALHLSEVSSQAEESELLLDLPPDRIGHGTFLHPEVGGTCSLVEKVRKNNIPLELCLTSNVKGQTVPSYDKHHFLYWYNLGHPCVICTDDKGVFCTDLSQEYQLVASTFDLSREAMWDLSQKAIGCSFAPQSVKKRLEQTWAELRPQVLQTRVP</sequence>
<evidence type="ECO:0000256" key="4">
    <source>
        <dbReference type="ARBA" id="ARBA00022723"/>
    </source>
</evidence>
<dbReference type="CDD" id="cd00443">
    <property type="entry name" value="ADA_AMPD"/>
    <property type="match status" value="1"/>
</dbReference>
<evidence type="ECO:0000313" key="11">
    <source>
        <dbReference type="RefSeq" id="XP_031420532.1"/>
    </source>
</evidence>
<dbReference type="GO" id="GO:0009117">
    <property type="term" value="P:nucleotide metabolic process"/>
    <property type="evidence" value="ECO:0007669"/>
    <property type="project" value="UniProtKB-KW"/>
</dbReference>
<evidence type="ECO:0000256" key="5">
    <source>
        <dbReference type="ARBA" id="ARBA00022801"/>
    </source>
</evidence>
<dbReference type="InterPro" id="IPR032466">
    <property type="entry name" value="Metal_Hydrolase"/>
</dbReference>
<evidence type="ECO:0000256" key="1">
    <source>
        <dbReference type="ARBA" id="ARBA00001947"/>
    </source>
</evidence>
<evidence type="ECO:0000256" key="8">
    <source>
        <dbReference type="ARBA" id="ARBA00048787"/>
    </source>
</evidence>
<comment type="subunit">
    <text evidence="3">Monomer.</text>
</comment>
<comment type="catalytic activity">
    <reaction evidence="8">
        <text>N(6)-methyl-AMP + H2O + H(+) = IMP + methylamine</text>
        <dbReference type="Rhea" id="RHEA:16001"/>
        <dbReference type="ChEBI" id="CHEBI:15377"/>
        <dbReference type="ChEBI" id="CHEBI:15378"/>
        <dbReference type="ChEBI" id="CHEBI:58053"/>
        <dbReference type="ChEBI" id="CHEBI:59338"/>
        <dbReference type="ChEBI" id="CHEBI:144842"/>
    </reaction>
    <physiologicalReaction direction="left-to-right" evidence="8">
        <dbReference type="Rhea" id="RHEA:16002"/>
    </physiologicalReaction>
</comment>
<keyword evidence="5" id="KW-0378">Hydrolase</keyword>
<dbReference type="AlphaFoldDB" id="A0A6P8FBF7"/>
<dbReference type="GO" id="GO:0004000">
    <property type="term" value="F:adenosine deaminase activity"/>
    <property type="evidence" value="ECO:0007669"/>
    <property type="project" value="TreeGrafter"/>
</dbReference>
<evidence type="ECO:0000259" key="9">
    <source>
        <dbReference type="Pfam" id="PF00962"/>
    </source>
</evidence>
<dbReference type="Proteomes" id="UP000515152">
    <property type="component" value="Chromosome 3"/>
</dbReference>
<accession>A0A6P8FBF7</accession>
<feature type="domain" description="Adenosine deaminase" evidence="9">
    <location>
        <begin position="9"/>
        <end position="291"/>
    </location>
</feature>
<protein>
    <submittedName>
        <fullName evidence="11">Adenosine deaminase-like protein isoform X2</fullName>
    </submittedName>
</protein>
<reference evidence="11" key="1">
    <citation type="submission" date="2025-08" db="UniProtKB">
        <authorList>
            <consortium name="RefSeq"/>
        </authorList>
    </citation>
    <scope>IDENTIFICATION</scope>
</reference>
<keyword evidence="10" id="KW-1185">Reference proteome</keyword>
<keyword evidence="6" id="KW-0862">Zinc</keyword>
<dbReference type="InterPro" id="IPR006330">
    <property type="entry name" value="Ado/ade_deaminase"/>
</dbReference>
<evidence type="ECO:0000256" key="3">
    <source>
        <dbReference type="ARBA" id="ARBA00011245"/>
    </source>
</evidence>
<dbReference type="GO" id="GO:0046103">
    <property type="term" value="P:inosine biosynthetic process"/>
    <property type="evidence" value="ECO:0007669"/>
    <property type="project" value="TreeGrafter"/>
</dbReference>
<dbReference type="SUPFAM" id="SSF51556">
    <property type="entry name" value="Metallo-dependent hydrolases"/>
    <property type="match status" value="1"/>
</dbReference>
<dbReference type="FunFam" id="3.20.20.140:FF:000033">
    <property type="entry name" value="Adenosine deaminase-like protein"/>
    <property type="match status" value="1"/>
</dbReference>
<dbReference type="Pfam" id="PF00962">
    <property type="entry name" value="A_deaminase"/>
    <property type="match status" value="1"/>
</dbReference>
<comment type="similarity">
    <text evidence="2">Belongs to the metallo-dependent hydrolases superfamily. Adenosine and AMP deaminases family.</text>
</comment>
<keyword evidence="7" id="KW-0546">Nucleotide metabolism</keyword>
<dbReference type="PANTHER" id="PTHR11409:SF42">
    <property type="entry name" value="ADENOSINE DEAMINASE-LIKE PROTEIN"/>
    <property type="match status" value="1"/>
</dbReference>
<evidence type="ECO:0000256" key="7">
    <source>
        <dbReference type="ARBA" id="ARBA00023080"/>
    </source>
</evidence>
<name>A0A6P8FBF7_CLUHA</name>
<keyword evidence="4" id="KW-0479">Metal-binding</keyword>
<dbReference type="Gene3D" id="3.20.20.140">
    <property type="entry name" value="Metal-dependent hydrolases"/>
    <property type="match status" value="1"/>
</dbReference>
<organism evidence="10 11">
    <name type="scientific">Clupea harengus</name>
    <name type="common">Atlantic herring</name>
    <dbReference type="NCBI Taxonomy" id="7950"/>
    <lineage>
        <taxon>Eukaryota</taxon>
        <taxon>Metazoa</taxon>
        <taxon>Chordata</taxon>
        <taxon>Craniata</taxon>
        <taxon>Vertebrata</taxon>
        <taxon>Euteleostomi</taxon>
        <taxon>Actinopterygii</taxon>
        <taxon>Neopterygii</taxon>
        <taxon>Teleostei</taxon>
        <taxon>Clupei</taxon>
        <taxon>Clupeiformes</taxon>
        <taxon>Clupeoidei</taxon>
        <taxon>Clupeidae</taxon>
        <taxon>Clupea</taxon>
    </lineage>
</organism>
<evidence type="ECO:0000256" key="6">
    <source>
        <dbReference type="ARBA" id="ARBA00022833"/>
    </source>
</evidence>
<dbReference type="RefSeq" id="XP_031420532.1">
    <property type="nucleotide sequence ID" value="XM_031564672.2"/>
</dbReference>
<comment type="cofactor">
    <cofactor evidence="1">
        <name>Zn(2+)</name>
        <dbReference type="ChEBI" id="CHEBI:29105"/>
    </cofactor>
</comment>
<dbReference type="GeneID" id="105912560"/>
<dbReference type="InterPro" id="IPR001365">
    <property type="entry name" value="A_deaminase_dom"/>
</dbReference>
<proteinExistence type="inferred from homology"/>
<gene>
    <name evidence="11" type="primary">adal</name>
</gene>
<dbReference type="CTD" id="161823"/>
<dbReference type="GO" id="GO:0006154">
    <property type="term" value="P:adenosine catabolic process"/>
    <property type="evidence" value="ECO:0007669"/>
    <property type="project" value="TreeGrafter"/>
</dbReference>
<evidence type="ECO:0000313" key="10">
    <source>
        <dbReference type="Proteomes" id="UP000515152"/>
    </source>
</evidence>
<dbReference type="PANTHER" id="PTHR11409">
    <property type="entry name" value="ADENOSINE DEAMINASE"/>
    <property type="match status" value="1"/>
</dbReference>
<dbReference type="GO" id="GO:0046872">
    <property type="term" value="F:metal ion binding"/>
    <property type="evidence" value="ECO:0007669"/>
    <property type="project" value="UniProtKB-KW"/>
</dbReference>